<dbReference type="Pfam" id="PF11496">
    <property type="entry name" value="HDA2-3"/>
    <property type="match status" value="1"/>
</dbReference>
<dbReference type="Gene3D" id="2.40.50.40">
    <property type="match status" value="1"/>
</dbReference>
<accession>A0AB34KXP9</accession>
<feature type="region of interest" description="Disordered" evidence="3">
    <location>
        <begin position="1241"/>
        <end position="1292"/>
    </location>
</feature>
<keyword evidence="2" id="KW-0175">Coiled coil</keyword>
<feature type="region of interest" description="Disordered" evidence="3">
    <location>
        <begin position="216"/>
        <end position="478"/>
    </location>
</feature>
<dbReference type="SUPFAM" id="SSF54160">
    <property type="entry name" value="Chromo domain-like"/>
    <property type="match status" value="1"/>
</dbReference>
<feature type="compositionally biased region" description="Polar residues" evidence="3">
    <location>
        <begin position="454"/>
        <end position="469"/>
    </location>
</feature>
<feature type="region of interest" description="Disordered" evidence="3">
    <location>
        <begin position="518"/>
        <end position="539"/>
    </location>
</feature>
<feature type="compositionally biased region" description="Basic and acidic residues" evidence="3">
    <location>
        <begin position="67"/>
        <end position="81"/>
    </location>
</feature>
<evidence type="ECO:0000256" key="3">
    <source>
        <dbReference type="SAM" id="MobiDB-lite"/>
    </source>
</evidence>
<dbReference type="PROSITE" id="PS50013">
    <property type="entry name" value="CHROMO_2"/>
    <property type="match status" value="1"/>
</dbReference>
<evidence type="ECO:0000256" key="2">
    <source>
        <dbReference type="SAM" id="Coils"/>
    </source>
</evidence>
<dbReference type="InterPro" id="IPR021006">
    <property type="entry name" value="Hda2/3"/>
</dbReference>
<comment type="subunit">
    <text evidence="1">Component of the NuA4 histone acetyltransferase complex.</text>
</comment>
<feature type="compositionally biased region" description="Polar residues" evidence="3">
    <location>
        <begin position="248"/>
        <end position="281"/>
    </location>
</feature>
<sequence length="1292" mass="141159">MSAKRKKGTPFNPKPSKRLKRASTESSPHPHGDFDDEKFYKVRTVLEERGSHKNRQYLIDWEDDEQTGEKFEPTWEPRENVNEEALADWAEQKAAKGNDARTTPSNGSERASVTPVKPAVKRGKVRTVVPSSSLSETTPVSKSNFAEIPADSSPIEIRESPGAHTAPLSQNQREESLFVTEENSPNLPSQDLAIVQLSAPPSSYLDYDTVALSQALSPASSPGGHSQFPQSTASFGNSGEFIAVAGTGQKQSSVSNNPDRQSSGRVVPDSQSFQTSLGLESQNKDETTQSTEDSAGQAGVQVVSELQAVASAQSAEQPLSQQHLEPNHPPQQSTSNLNSDGIAAPVHPEQPVSSFFEEAGASVEHRTPSSRPAVGKEPESLRGPFGDSHRAIVVPSGTSPVSPAFAFSSQFATQPSQHQASQAPNPLAKYHSPPRQSTETEPSFPFETQVIPADSQTPSKIQTGHSASTPGHPLSTRRQHPLLDTFETQPRAVSLPVQDHSTFSQFPSVPSRALEDLGESAPRRPAIPSTPTRPSIGRSYSMDHKIPSSEPANELHARLRAARAERRNQTPSINSADVTPAKPSAVPPRLNAELAAESPARLGSPESSRNGGRSPSAVPAALPVQTVTQEEMNTSERYPTLVPQEKENALLRRQSTITGTASKEASNTGNYVHSVPIALLGHQRDAYPTMIQQHKEMIERFLHTSQPIDDLAVEIETLVERLRRIVVHPDLDNVETLTQYEVPPPAHAKWAIDCSAKFGFLKHLIDELKDKSSSIAVICQPGQLLYILENFLLGFEVTCYRADTGKTTSHESCSLTVNIMASNEDISPDSIDVDAVICLDNSAEAGGSALKLLQEGKTKKPVMMALVVPSTVEHVERCLSPNLTQQQRLRATMHGIFDLRYDAGKLEHSQLPSIESAKVIAGFIANGEPDKEWCIAPLSMLENLDSQTESDIDVPHSENATHAGDKRSFELPGNGIEPESFKRPRLEPNGAQEHPITINPLELDISHVSDSVPKTSNPTMTSSGPEQTDDLAEINKRLQTLLLKTQTQLADHQQALSDLQYRHEEQRNDIIELTKKNDDAIDTAQKAVTRMSESAATLSALRAENRSLKEQLKAATDALADHSVPERAALEQSRIALAQAQSEKEKLENRLRTQQHDLDYAQEMYQTASRSAQDSATTNRDLENELAHARNRAAGEQARAKQMTLDARAQNIERENKMLQARVREQAETLARKDKELMQFREASRGRMGTRGNSVPRSPRVLSPMKHVGGGSRQSSPAAGESRGKWHPLRQG</sequence>
<dbReference type="Gene3D" id="3.40.50.12360">
    <property type="match status" value="1"/>
</dbReference>
<feature type="region of interest" description="Disordered" evidence="3">
    <location>
        <begin position="51"/>
        <end position="188"/>
    </location>
</feature>
<feature type="compositionally biased region" description="Polar residues" evidence="3">
    <location>
        <begin position="310"/>
        <end position="339"/>
    </location>
</feature>
<feature type="compositionally biased region" description="Basic and acidic residues" evidence="3">
    <location>
        <begin position="28"/>
        <end position="37"/>
    </location>
</feature>
<feature type="compositionally biased region" description="Basic and acidic residues" evidence="3">
    <location>
        <begin position="90"/>
        <end position="99"/>
    </location>
</feature>
<evidence type="ECO:0000259" key="4">
    <source>
        <dbReference type="PROSITE" id="PS50013"/>
    </source>
</evidence>
<gene>
    <name evidence="5" type="ORF">WHR41_01617</name>
</gene>
<dbReference type="EMBL" id="JAAQHG020000004">
    <property type="protein sequence ID" value="KAL1589764.1"/>
    <property type="molecule type" value="Genomic_DNA"/>
</dbReference>
<dbReference type="GO" id="GO:0006338">
    <property type="term" value="P:chromatin remodeling"/>
    <property type="evidence" value="ECO:0007669"/>
    <property type="project" value="UniProtKB-ARBA"/>
</dbReference>
<feature type="compositionally biased region" description="Polar residues" evidence="3">
    <location>
        <begin position="396"/>
        <end position="424"/>
    </location>
</feature>
<dbReference type="GeneID" id="96003061"/>
<evidence type="ECO:0000313" key="5">
    <source>
        <dbReference type="EMBL" id="KAL1589764.1"/>
    </source>
</evidence>
<feature type="domain" description="Chromo" evidence="4">
    <location>
        <begin position="40"/>
        <end position="81"/>
    </location>
</feature>
<dbReference type="GO" id="GO:0070823">
    <property type="term" value="C:HDA1 complex"/>
    <property type="evidence" value="ECO:0007669"/>
    <property type="project" value="InterPro"/>
</dbReference>
<dbReference type="InterPro" id="IPR000953">
    <property type="entry name" value="Chromo/chromo_shadow_dom"/>
</dbReference>
<dbReference type="Proteomes" id="UP000803884">
    <property type="component" value="Unassembled WGS sequence"/>
</dbReference>
<proteinExistence type="predicted"/>
<comment type="caution">
    <text evidence="5">The sequence shown here is derived from an EMBL/GenBank/DDBJ whole genome shotgun (WGS) entry which is preliminary data.</text>
</comment>
<feature type="region of interest" description="Disordered" evidence="3">
    <location>
        <begin position="563"/>
        <end position="624"/>
    </location>
</feature>
<feature type="region of interest" description="Disordered" evidence="3">
    <location>
        <begin position="1"/>
        <end position="37"/>
    </location>
</feature>
<dbReference type="RefSeq" id="XP_069232869.1">
    <property type="nucleotide sequence ID" value="XM_069370223.1"/>
</dbReference>
<organism evidence="5 6">
    <name type="scientific">Cladosporium halotolerans</name>
    <dbReference type="NCBI Taxonomy" id="1052096"/>
    <lineage>
        <taxon>Eukaryota</taxon>
        <taxon>Fungi</taxon>
        <taxon>Dikarya</taxon>
        <taxon>Ascomycota</taxon>
        <taxon>Pezizomycotina</taxon>
        <taxon>Dothideomycetes</taxon>
        <taxon>Dothideomycetidae</taxon>
        <taxon>Cladosporiales</taxon>
        <taxon>Cladosporiaceae</taxon>
        <taxon>Cladosporium</taxon>
    </lineage>
</organism>
<dbReference type="InterPro" id="IPR016197">
    <property type="entry name" value="Chromo-like_dom_sf"/>
</dbReference>
<feature type="region of interest" description="Disordered" evidence="3">
    <location>
        <begin position="948"/>
        <end position="989"/>
    </location>
</feature>
<keyword evidence="6" id="KW-1185">Reference proteome</keyword>
<name>A0AB34KXP9_9PEZI</name>
<reference evidence="5 6" key="1">
    <citation type="journal article" date="2020" name="Microbiol. Resour. Announc.">
        <title>Draft Genome Sequence of a Cladosporium Species Isolated from the Mesophotic Ascidian Didemnum maculosum.</title>
        <authorList>
            <person name="Gioti A."/>
            <person name="Siaperas R."/>
            <person name="Nikolaivits E."/>
            <person name="Le Goff G."/>
            <person name="Ouazzani J."/>
            <person name="Kotoulas G."/>
            <person name="Topakas E."/>
        </authorList>
    </citation>
    <scope>NUCLEOTIDE SEQUENCE [LARGE SCALE GENOMIC DNA]</scope>
    <source>
        <strain evidence="5 6">TM138-S3</strain>
    </source>
</reference>
<feature type="compositionally biased region" description="Polar residues" evidence="3">
    <location>
        <begin position="223"/>
        <end position="237"/>
    </location>
</feature>
<feature type="compositionally biased region" description="Polar residues" evidence="3">
    <location>
        <begin position="100"/>
        <end position="111"/>
    </location>
</feature>
<feature type="coiled-coil region" evidence="2">
    <location>
        <begin position="1049"/>
        <end position="1236"/>
    </location>
</feature>
<evidence type="ECO:0000256" key="1">
    <source>
        <dbReference type="ARBA" id="ARBA00011353"/>
    </source>
</evidence>
<feature type="compositionally biased region" description="Polar residues" evidence="3">
    <location>
        <begin position="129"/>
        <end position="144"/>
    </location>
</feature>
<dbReference type="InterPro" id="IPR038609">
    <property type="entry name" value="HDA1_su2/3_sf"/>
</dbReference>
<protein>
    <recommendedName>
        <fullName evidence="4">Chromo domain-containing protein</fullName>
    </recommendedName>
</protein>
<evidence type="ECO:0000313" key="6">
    <source>
        <dbReference type="Proteomes" id="UP000803884"/>
    </source>
</evidence>